<dbReference type="OrthoDB" id="6336626at2759"/>
<organism evidence="1 2">
    <name type="scientific">Daphnia magna</name>
    <dbReference type="NCBI Taxonomy" id="35525"/>
    <lineage>
        <taxon>Eukaryota</taxon>
        <taxon>Metazoa</taxon>
        <taxon>Ecdysozoa</taxon>
        <taxon>Arthropoda</taxon>
        <taxon>Crustacea</taxon>
        <taxon>Branchiopoda</taxon>
        <taxon>Diplostraca</taxon>
        <taxon>Cladocera</taxon>
        <taxon>Anomopoda</taxon>
        <taxon>Daphniidae</taxon>
        <taxon>Daphnia</taxon>
    </lineage>
</organism>
<accession>A0A164UIN3</accession>
<evidence type="ECO:0000313" key="1">
    <source>
        <dbReference type="EMBL" id="KZS11397.1"/>
    </source>
</evidence>
<gene>
    <name evidence="1" type="ORF">APZ42_024165</name>
</gene>
<name>A0A164UIN3_9CRUS</name>
<proteinExistence type="predicted"/>
<keyword evidence="2" id="KW-1185">Reference proteome</keyword>
<reference evidence="1 2" key="1">
    <citation type="submission" date="2016-03" db="EMBL/GenBank/DDBJ databases">
        <title>EvidentialGene: Evidence-directed Construction of Genes on Genomes.</title>
        <authorList>
            <person name="Gilbert D.G."/>
            <person name="Choi J.-H."/>
            <person name="Mockaitis K."/>
            <person name="Colbourne J."/>
            <person name="Pfrender M."/>
        </authorList>
    </citation>
    <scope>NUCLEOTIDE SEQUENCE [LARGE SCALE GENOMIC DNA]</scope>
    <source>
        <strain evidence="1 2">Xinb3</strain>
        <tissue evidence="1">Complete organism</tissue>
    </source>
</reference>
<evidence type="ECO:0000313" key="2">
    <source>
        <dbReference type="Proteomes" id="UP000076858"/>
    </source>
</evidence>
<dbReference type="Proteomes" id="UP000076858">
    <property type="component" value="Unassembled WGS sequence"/>
</dbReference>
<comment type="caution">
    <text evidence="1">The sequence shown here is derived from an EMBL/GenBank/DDBJ whole genome shotgun (WGS) entry which is preliminary data.</text>
</comment>
<protein>
    <submittedName>
        <fullName evidence="1">Uncharacterized protein</fullName>
    </submittedName>
</protein>
<dbReference type="EMBL" id="LRGB01001581">
    <property type="protein sequence ID" value="KZS11397.1"/>
    <property type="molecule type" value="Genomic_DNA"/>
</dbReference>
<sequence>MVSATDSDLPQFEWAATGSHLKKKTVEPLLRFPFIHSLANPCGFALNSTSSFPTIQSWLTERQVNHLETTPAPLGNLRPVDLSGESTLAQQSLAFLAPFREILSVPNGPRYSGVKYSSEDQRSLTEELKLVTSEAGHLIRRIYSPSALHRCGGFHLQSLPQEDFIVSPTGNIQLEEVYRTLLILSTHLHLMIRDAYDSTRFCPSENYVRLRNIQQLTGKVETSMCLILHSALVTENCDNVNYFRVTRQILQSYVHRYYDCSARNSKMFGDPLRRSNFEPHRTSYSIVKDIPTGDIRIQIGNALLSAIRGCYTRTKTYFGRHFCLSSSTRAAFNLGSKIYGWAVLSLRWKVLISIAVGFQTIQLKWSNNSMAARNKKIQAFIYSLYSCILPQHPD</sequence>
<dbReference type="AlphaFoldDB" id="A0A164UIN3"/>